<gene>
    <name evidence="5" type="ORF">BJ969_005368</name>
</gene>
<feature type="compositionally biased region" description="Pro residues" evidence="2">
    <location>
        <begin position="275"/>
        <end position="287"/>
    </location>
</feature>
<protein>
    <recommendedName>
        <fullName evidence="4">DUF6779 domain-containing protein</fullName>
    </recommendedName>
</protein>
<evidence type="ECO:0000256" key="1">
    <source>
        <dbReference type="SAM" id="Coils"/>
    </source>
</evidence>
<feature type="compositionally biased region" description="Low complexity" evidence="2">
    <location>
        <begin position="288"/>
        <end position="312"/>
    </location>
</feature>
<evidence type="ECO:0000259" key="4">
    <source>
        <dbReference type="Pfam" id="PF20570"/>
    </source>
</evidence>
<proteinExistence type="predicted"/>
<sequence length="366" mass="39484">MPAPGRSAAADQRPSVLWVGALVLAAAATAILVLSNDSRVLKLGLVAALWAALLGAFGVAKLRGKASEAAEREAERQRVYEIELEREIAARREFEATAEAEARRTAAAESDAEIQALKAELRALRENLEKMLGGDVLFERVALRAESTRVRSLPERPATGEQPRFASGDTGAQPRIIQHPEGRGRQLPAGYQGQVEHPEPHEQPPHRAPVEQPPRPSKPRKSRPQQGRPAPRQAAEARKQRPAQSGTQGAWPESTSDRLRPVQPEQAAPVAHPAPAGPPPPEQPRPEQPQVARPPAVPDSAAPQPAQQAAPQRPEPEASDDSERRTPTRQVEAGAHTEGTSVVDLLAAYGDSGAPPESKRRRRRRG</sequence>
<feature type="transmembrane region" description="Helical" evidence="3">
    <location>
        <begin position="40"/>
        <end position="60"/>
    </location>
</feature>
<dbReference type="EMBL" id="JACHIV010000001">
    <property type="protein sequence ID" value="MBB5072280.1"/>
    <property type="molecule type" value="Genomic_DNA"/>
</dbReference>
<keyword evidence="3" id="KW-0812">Transmembrane</keyword>
<accession>A0A840NK68</accession>
<keyword evidence="3" id="KW-0472">Membrane</keyword>
<comment type="caution">
    <text evidence="5">The sequence shown here is derived from an EMBL/GenBank/DDBJ whole genome shotgun (WGS) entry which is preliminary data.</text>
</comment>
<keyword evidence="3" id="KW-1133">Transmembrane helix</keyword>
<dbReference type="AlphaFoldDB" id="A0A840NK68"/>
<organism evidence="5 6">
    <name type="scientific">Saccharopolyspora gloriosae</name>
    <dbReference type="NCBI Taxonomy" id="455344"/>
    <lineage>
        <taxon>Bacteria</taxon>
        <taxon>Bacillati</taxon>
        <taxon>Actinomycetota</taxon>
        <taxon>Actinomycetes</taxon>
        <taxon>Pseudonocardiales</taxon>
        <taxon>Pseudonocardiaceae</taxon>
        <taxon>Saccharopolyspora</taxon>
    </lineage>
</organism>
<evidence type="ECO:0000313" key="5">
    <source>
        <dbReference type="EMBL" id="MBB5072280.1"/>
    </source>
</evidence>
<feature type="region of interest" description="Disordered" evidence="2">
    <location>
        <begin position="147"/>
        <end position="366"/>
    </location>
</feature>
<evidence type="ECO:0000256" key="2">
    <source>
        <dbReference type="SAM" id="MobiDB-lite"/>
    </source>
</evidence>
<evidence type="ECO:0000313" key="6">
    <source>
        <dbReference type="Proteomes" id="UP000580474"/>
    </source>
</evidence>
<feature type="compositionally biased region" description="Low complexity" evidence="2">
    <location>
        <begin position="261"/>
        <end position="274"/>
    </location>
</feature>
<dbReference type="Proteomes" id="UP000580474">
    <property type="component" value="Unassembled WGS sequence"/>
</dbReference>
<dbReference type="InterPro" id="IPR046706">
    <property type="entry name" value="DUF6779"/>
</dbReference>
<reference evidence="5 6" key="1">
    <citation type="submission" date="2020-08" db="EMBL/GenBank/DDBJ databases">
        <title>Sequencing the genomes of 1000 actinobacteria strains.</title>
        <authorList>
            <person name="Klenk H.-P."/>
        </authorList>
    </citation>
    <scope>NUCLEOTIDE SEQUENCE [LARGE SCALE GENOMIC DNA]</scope>
    <source>
        <strain evidence="5 6">DSM 45582</strain>
    </source>
</reference>
<keyword evidence="6" id="KW-1185">Reference proteome</keyword>
<evidence type="ECO:0000256" key="3">
    <source>
        <dbReference type="SAM" id="Phobius"/>
    </source>
</evidence>
<feature type="coiled-coil region" evidence="1">
    <location>
        <begin position="107"/>
        <end position="134"/>
    </location>
</feature>
<keyword evidence="1" id="KW-0175">Coiled coil</keyword>
<name>A0A840NK68_9PSEU</name>
<feature type="transmembrane region" description="Helical" evidence="3">
    <location>
        <begin position="16"/>
        <end position="34"/>
    </location>
</feature>
<dbReference type="RefSeq" id="WP_246457103.1">
    <property type="nucleotide sequence ID" value="NZ_JACHIV010000001.1"/>
</dbReference>
<feature type="domain" description="DUF6779" evidence="4">
    <location>
        <begin position="41"/>
        <end position="149"/>
    </location>
</feature>
<dbReference type="Pfam" id="PF20570">
    <property type="entry name" value="DUF6779"/>
    <property type="match status" value="1"/>
</dbReference>
<feature type="compositionally biased region" description="Basic and acidic residues" evidence="2">
    <location>
        <begin position="196"/>
        <end position="209"/>
    </location>
</feature>